<keyword evidence="3" id="KW-1185">Reference proteome</keyword>
<evidence type="ECO:0000256" key="1">
    <source>
        <dbReference type="SAM" id="MobiDB-lite"/>
    </source>
</evidence>
<name>A0ABV6SIL1_AZOPA</name>
<dbReference type="Proteomes" id="UP001589891">
    <property type="component" value="Unassembled WGS sequence"/>
</dbReference>
<dbReference type="EMBL" id="JBHLSS010000032">
    <property type="protein sequence ID" value="MFC0708941.1"/>
    <property type="molecule type" value="Genomic_DNA"/>
</dbReference>
<sequence length="160" mass="16997">MIGLADIGWSGSGRRNHPIVNHSIFFDAAENTVLDVELNYRSGHDGHVLLMPQIHHRLTRTVNLQFGIDVARRAANRRSPRPACASCGSSEGPVPAGLRRADGASARSGKGFRTPTPSIQKNSKGFRGSEGSGTGSVPLRGIPGAPGYGKPGRYRGVAFR</sequence>
<dbReference type="RefSeq" id="WP_376943379.1">
    <property type="nucleotide sequence ID" value="NZ_CP171449.1"/>
</dbReference>
<feature type="region of interest" description="Disordered" evidence="1">
    <location>
        <begin position="77"/>
        <end position="160"/>
    </location>
</feature>
<protein>
    <submittedName>
        <fullName evidence="2">Uncharacterized protein</fullName>
    </submittedName>
</protein>
<evidence type="ECO:0000313" key="3">
    <source>
        <dbReference type="Proteomes" id="UP001589891"/>
    </source>
</evidence>
<proteinExistence type="predicted"/>
<accession>A0ABV6SIL1</accession>
<gene>
    <name evidence="2" type="ORF">ACFFGX_04810</name>
</gene>
<comment type="caution">
    <text evidence="2">The sequence shown here is derived from an EMBL/GenBank/DDBJ whole genome shotgun (WGS) entry which is preliminary data.</text>
</comment>
<evidence type="ECO:0000313" key="2">
    <source>
        <dbReference type="EMBL" id="MFC0708941.1"/>
    </source>
</evidence>
<organism evidence="2 3">
    <name type="scientific">Azorhizophilus paspali</name>
    <name type="common">Azotobacter paspali</name>
    <dbReference type="NCBI Taxonomy" id="69963"/>
    <lineage>
        <taxon>Bacteria</taxon>
        <taxon>Pseudomonadati</taxon>
        <taxon>Pseudomonadota</taxon>
        <taxon>Gammaproteobacteria</taxon>
        <taxon>Pseudomonadales</taxon>
        <taxon>Pseudomonadaceae</taxon>
        <taxon>Azorhizophilus</taxon>
    </lineage>
</organism>
<reference evidence="2 3" key="1">
    <citation type="submission" date="2024-09" db="EMBL/GenBank/DDBJ databases">
        <authorList>
            <person name="Sun Q."/>
            <person name="Mori K."/>
        </authorList>
    </citation>
    <scope>NUCLEOTIDE SEQUENCE [LARGE SCALE GENOMIC DNA]</scope>
    <source>
        <strain evidence="2 3">NCAIM B.01794</strain>
    </source>
</reference>